<dbReference type="Proteomes" id="UP000469346">
    <property type="component" value="Unassembled WGS sequence"/>
</dbReference>
<keyword evidence="2" id="KW-1185">Reference proteome</keyword>
<comment type="caution">
    <text evidence="1">The sequence shown here is derived from an EMBL/GenBank/DDBJ whole genome shotgun (WGS) entry which is preliminary data.</text>
</comment>
<reference evidence="1 2" key="1">
    <citation type="submission" date="2020-02" db="EMBL/GenBank/DDBJ databases">
        <title>Comparative genomics of sulfur disproportionating microorganisms.</title>
        <authorList>
            <person name="Ward L.M."/>
            <person name="Bertran E."/>
            <person name="Johnston D.T."/>
        </authorList>
    </citation>
    <scope>NUCLEOTIDE SEQUENCE [LARGE SCALE GENOMIC DNA]</scope>
    <source>
        <strain evidence="1 2">DSM 100025</strain>
    </source>
</reference>
<gene>
    <name evidence="1" type="ORF">G3N55_02145</name>
</gene>
<evidence type="ECO:0000313" key="2">
    <source>
        <dbReference type="Proteomes" id="UP000469346"/>
    </source>
</evidence>
<evidence type="ECO:0000313" key="1">
    <source>
        <dbReference type="EMBL" id="NDY41654.1"/>
    </source>
</evidence>
<organism evidence="1 2">
    <name type="scientific">Dissulfurirhabdus thermomarina</name>
    <dbReference type="NCBI Taxonomy" id="1765737"/>
    <lineage>
        <taxon>Bacteria</taxon>
        <taxon>Deltaproteobacteria</taxon>
        <taxon>Dissulfurirhabdaceae</taxon>
        <taxon>Dissulfurirhabdus</taxon>
    </lineage>
</organism>
<proteinExistence type="predicted"/>
<name>A0A6N9TPJ1_DISTH</name>
<dbReference type="RefSeq" id="WP_163297808.1">
    <property type="nucleotide sequence ID" value="NZ_JAAGRR010000012.1"/>
</dbReference>
<dbReference type="EMBL" id="JAAGRR010000012">
    <property type="protein sequence ID" value="NDY41654.1"/>
    <property type="molecule type" value="Genomic_DNA"/>
</dbReference>
<sequence>MLEAVRDNGRFAFRCRDCGAEFGAVRPGGRYCPECGTPFTSTRRALVPVDEIRSAPLFGELIRHIFFEQEPWSGHEGIFVPRKGVRILPGSAPLRAELARLLRSALTAYFTSDFVEAFMARAAYFAAGDLQAAAYYAEGEGGLLARAGQRSAFTTVPQLPETWAWL</sequence>
<protein>
    <submittedName>
        <fullName evidence="1">Uncharacterized protein</fullName>
    </submittedName>
</protein>
<dbReference type="AlphaFoldDB" id="A0A6N9TPJ1"/>
<accession>A0A6N9TPJ1</accession>